<dbReference type="Gene3D" id="3.40.50.10260">
    <property type="entry name" value="YjeF N-terminal domain"/>
    <property type="match status" value="1"/>
</dbReference>
<feature type="binding site" evidence="11">
    <location>
        <position position="162"/>
    </location>
    <ligand>
        <name>K(+)</name>
        <dbReference type="ChEBI" id="CHEBI:29103"/>
    </ligand>
</feature>
<feature type="domain" description="YjeF C-terminal" evidence="12">
    <location>
        <begin position="224"/>
        <end position="335"/>
    </location>
</feature>
<keyword evidence="7" id="KW-0456">Lyase</keyword>
<dbReference type="GO" id="GO:0046872">
    <property type="term" value="F:metal ion binding"/>
    <property type="evidence" value="ECO:0007669"/>
    <property type="project" value="UniProtKB-KW"/>
</dbReference>
<sequence length="335" mass="36394">MDIVTAQEMYERDRVAMEAAGLEGELLMENAGRAVTYDLLRHILPEHKIVVLIGAGNNGGDGFVIARTLLNLGYDVEAWQVVPDTKISGDAEAHKRIFQASGHPYRRMNRSEDLNTSLRQADVCIDAMLGIGAKGRLREPFATIVHLCNEQSVLRLAVDIPTGVPADEGVDDFDAFKAHYTSIIEAPKQSVFLQQTEPFYGKWSVVEIGLPVKCFANHQRRLWEVSDLKRTMPERDAHSHKGSHGKGLILGGSRYMPGSVSMTARAALRSGSGLIAIATDRQAIPSIASFIQEATFVEYEEGGRAPDLSSYDGVAVGMGIGREAAQGGSDRTIGS</sequence>
<dbReference type="GO" id="GO:0052855">
    <property type="term" value="F:ADP-dependent NAD(P)H-hydrate dehydratase activity"/>
    <property type="evidence" value="ECO:0007669"/>
    <property type="project" value="UniProtKB-EC"/>
</dbReference>
<feature type="binding site" evidence="11">
    <location>
        <position position="58"/>
    </location>
    <ligand>
        <name>K(+)</name>
        <dbReference type="ChEBI" id="CHEBI:29103"/>
    </ligand>
</feature>
<dbReference type="EMBL" id="FOSB01000012">
    <property type="protein sequence ID" value="SFK36139.1"/>
    <property type="molecule type" value="Genomic_DNA"/>
</dbReference>
<organism evidence="14 15">
    <name type="scientific">Halobacillus dabanensis</name>
    <dbReference type="NCBI Taxonomy" id="240302"/>
    <lineage>
        <taxon>Bacteria</taxon>
        <taxon>Bacillati</taxon>
        <taxon>Bacillota</taxon>
        <taxon>Bacilli</taxon>
        <taxon>Bacillales</taxon>
        <taxon>Bacillaceae</taxon>
        <taxon>Halobacillus</taxon>
    </lineage>
</organism>
<evidence type="ECO:0000256" key="6">
    <source>
        <dbReference type="ARBA" id="ARBA00023027"/>
    </source>
</evidence>
<keyword evidence="11" id="KW-0413">Isomerase</keyword>
<dbReference type="PANTHER" id="PTHR12592">
    <property type="entry name" value="ATP-DEPENDENT (S)-NAD(P)H-HYDRATE DEHYDRATASE FAMILY MEMBER"/>
    <property type="match status" value="1"/>
</dbReference>
<evidence type="ECO:0000256" key="7">
    <source>
        <dbReference type="ARBA" id="ARBA00023239"/>
    </source>
</evidence>
<feature type="binding site" evidence="11">
    <location>
        <begin position="57"/>
        <end position="61"/>
    </location>
    <ligand>
        <name>(6S)-NADPHX</name>
        <dbReference type="ChEBI" id="CHEBI:64076"/>
    </ligand>
</feature>
<dbReference type="GO" id="GO:0052856">
    <property type="term" value="F:NAD(P)HX epimerase activity"/>
    <property type="evidence" value="ECO:0007669"/>
    <property type="project" value="UniProtKB-UniRule"/>
</dbReference>
<comment type="catalytic activity">
    <reaction evidence="11">
        <text>(6R)-NADPHX = (6S)-NADPHX</text>
        <dbReference type="Rhea" id="RHEA:32227"/>
        <dbReference type="ChEBI" id="CHEBI:64076"/>
        <dbReference type="ChEBI" id="CHEBI:64077"/>
        <dbReference type="EC" id="5.1.99.6"/>
    </reaction>
</comment>
<feature type="binding site" evidence="11">
    <location>
        <position position="126"/>
    </location>
    <ligand>
        <name>K(+)</name>
        <dbReference type="ChEBI" id="CHEBI:29103"/>
    </ligand>
</feature>
<dbReference type="PROSITE" id="PS51383">
    <property type="entry name" value="YJEF_C_3"/>
    <property type="match status" value="1"/>
</dbReference>
<evidence type="ECO:0000256" key="11">
    <source>
        <dbReference type="HAMAP-Rule" id="MF_01966"/>
    </source>
</evidence>
<comment type="catalytic activity">
    <reaction evidence="11">
        <text>(6R)-NADHX = (6S)-NADHX</text>
        <dbReference type="Rhea" id="RHEA:32215"/>
        <dbReference type="ChEBI" id="CHEBI:64074"/>
        <dbReference type="ChEBI" id="CHEBI:64075"/>
        <dbReference type="EC" id="5.1.99.6"/>
    </reaction>
</comment>
<evidence type="ECO:0000259" key="12">
    <source>
        <dbReference type="PROSITE" id="PS51383"/>
    </source>
</evidence>
<comment type="caution">
    <text evidence="11">Lacks conserved residue(s) required for the propagation of feature annotation.</text>
</comment>
<accession>A0A1I3YXS0</accession>
<comment type="function">
    <text evidence="11">Catalyzes the epimerization of the S- and R-forms of NAD(P)HX, a damaged form of NAD(P)H that is a result of enzymatic or heat-dependent hydration. This is a prerequisite for the S-specific NAD(P)H-hydrate dehydratase to allow the repair of both epimers of NAD(P)HX.</text>
</comment>
<feature type="domain" description="YjeF N-terminal" evidence="13">
    <location>
        <begin position="9"/>
        <end position="216"/>
    </location>
</feature>
<keyword evidence="3 11" id="KW-0547">Nucleotide-binding</keyword>
<evidence type="ECO:0000256" key="1">
    <source>
        <dbReference type="ARBA" id="ARBA00006001"/>
    </source>
</evidence>
<name>A0A1I3YXS0_HALDA</name>
<dbReference type="InterPro" id="IPR000631">
    <property type="entry name" value="CARKD"/>
</dbReference>
<evidence type="ECO:0000256" key="9">
    <source>
        <dbReference type="ARBA" id="ARBA00048238"/>
    </source>
</evidence>
<comment type="similarity">
    <text evidence="2">In the C-terminal section; belongs to the NnrD/CARKD family.</text>
</comment>
<dbReference type="Proteomes" id="UP000183557">
    <property type="component" value="Unassembled WGS sequence"/>
</dbReference>
<keyword evidence="4" id="KW-0067">ATP-binding</keyword>
<feature type="binding site" evidence="11">
    <location>
        <begin position="130"/>
        <end position="136"/>
    </location>
    <ligand>
        <name>(6S)-NADPHX</name>
        <dbReference type="ChEBI" id="CHEBI:64076"/>
    </ligand>
</feature>
<dbReference type="PROSITE" id="PS51385">
    <property type="entry name" value="YJEF_N"/>
    <property type="match status" value="1"/>
</dbReference>
<comment type="similarity">
    <text evidence="1">In the N-terminal section; belongs to the NnrE/AIBP family.</text>
</comment>
<feature type="binding site" evidence="11">
    <location>
        <position position="159"/>
    </location>
    <ligand>
        <name>(6S)-NADPHX</name>
        <dbReference type="ChEBI" id="CHEBI:64076"/>
    </ligand>
</feature>
<gene>
    <name evidence="11" type="primary">nnrE</name>
    <name evidence="14" type="ORF">SAMN04487936_11237</name>
</gene>
<dbReference type="InterPro" id="IPR036652">
    <property type="entry name" value="YjeF_N_dom_sf"/>
</dbReference>
<dbReference type="GO" id="GO:0110051">
    <property type="term" value="P:metabolite repair"/>
    <property type="evidence" value="ECO:0007669"/>
    <property type="project" value="TreeGrafter"/>
</dbReference>
<evidence type="ECO:0000256" key="5">
    <source>
        <dbReference type="ARBA" id="ARBA00022857"/>
    </source>
</evidence>
<evidence type="ECO:0000256" key="10">
    <source>
        <dbReference type="ARBA" id="ARBA00049209"/>
    </source>
</evidence>
<dbReference type="AlphaFoldDB" id="A0A1I3YXS0"/>
<dbReference type="Pfam" id="PF01256">
    <property type="entry name" value="Carb_kinase"/>
    <property type="match status" value="1"/>
</dbReference>
<dbReference type="PANTHER" id="PTHR12592:SF0">
    <property type="entry name" value="ATP-DEPENDENT (S)-NAD(P)H-HYDRATE DEHYDRATASE"/>
    <property type="match status" value="1"/>
</dbReference>
<evidence type="ECO:0000313" key="14">
    <source>
        <dbReference type="EMBL" id="SFK36139.1"/>
    </source>
</evidence>
<dbReference type="NCBIfam" id="TIGR00197">
    <property type="entry name" value="yjeF_nterm"/>
    <property type="match status" value="1"/>
</dbReference>
<dbReference type="Pfam" id="PF03853">
    <property type="entry name" value="YjeF_N"/>
    <property type="match status" value="1"/>
</dbReference>
<proteinExistence type="inferred from homology"/>
<keyword evidence="11" id="KW-0479">Metal-binding</keyword>
<dbReference type="STRING" id="240302.BN982_03906"/>
<dbReference type="EC" id="5.1.99.6" evidence="11"/>
<dbReference type="Gene3D" id="3.40.1190.20">
    <property type="match status" value="1"/>
</dbReference>
<evidence type="ECO:0000259" key="13">
    <source>
        <dbReference type="PROSITE" id="PS51385"/>
    </source>
</evidence>
<evidence type="ECO:0000256" key="2">
    <source>
        <dbReference type="ARBA" id="ARBA00009524"/>
    </source>
</evidence>
<dbReference type="SUPFAM" id="SSF64153">
    <property type="entry name" value="YjeF N-terminal domain-like"/>
    <property type="match status" value="1"/>
</dbReference>
<evidence type="ECO:0000313" key="15">
    <source>
        <dbReference type="Proteomes" id="UP000183557"/>
    </source>
</evidence>
<comment type="catalytic activity">
    <reaction evidence="10">
        <text>(6S)-NADPHX + ADP = AMP + phosphate + NADPH + H(+)</text>
        <dbReference type="Rhea" id="RHEA:32235"/>
        <dbReference type="ChEBI" id="CHEBI:15378"/>
        <dbReference type="ChEBI" id="CHEBI:43474"/>
        <dbReference type="ChEBI" id="CHEBI:57783"/>
        <dbReference type="ChEBI" id="CHEBI:64076"/>
        <dbReference type="ChEBI" id="CHEBI:456215"/>
        <dbReference type="ChEBI" id="CHEBI:456216"/>
        <dbReference type="EC" id="4.2.1.136"/>
    </reaction>
</comment>
<comment type="catalytic activity">
    <reaction evidence="9">
        <text>(6S)-NADHX + ADP = AMP + phosphate + NADH + H(+)</text>
        <dbReference type="Rhea" id="RHEA:32223"/>
        <dbReference type="ChEBI" id="CHEBI:15378"/>
        <dbReference type="ChEBI" id="CHEBI:43474"/>
        <dbReference type="ChEBI" id="CHEBI:57945"/>
        <dbReference type="ChEBI" id="CHEBI:64074"/>
        <dbReference type="ChEBI" id="CHEBI:456215"/>
        <dbReference type="ChEBI" id="CHEBI:456216"/>
        <dbReference type="EC" id="4.2.1.136"/>
    </reaction>
</comment>
<keyword evidence="11" id="KW-0630">Potassium</keyword>
<protein>
    <recommendedName>
        <fullName evidence="11">NAD(P)H-hydrate epimerase</fullName>
        <ecNumber evidence="11">5.1.99.6</ecNumber>
    </recommendedName>
    <alternativeName>
        <fullName evidence="11">NAD(P)HX epimerase</fullName>
    </alternativeName>
</protein>
<comment type="similarity">
    <text evidence="11">Belongs to the NnrE/AIBP family.</text>
</comment>
<dbReference type="SUPFAM" id="SSF53613">
    <property type="entry name" value="Ribokinase-like"/>
    <property type="match status" value="1"/>
</dbReference>
<keyword evidence="15" id="KW-1185">Reference proteome</keyword>
<dbReference type="InterPro" id="IPR029056">
    <property type="entry name" value="Ribokinase-like"/>
</dbReference>
<comment type="function">
    <text evidence="8">Bifunctional enzyme that catalyzes the epimerization of the S- and R-forms of NAD(P)HX and the dehydration of the S-form of NAD(P)HX at the expense of ADP, which is converted to AMP. This allows the repair of both epimers of NAD(P)HX, a damaged form of NAD(P)H that is a result of enzymatic or heat-dependent hydration.</text>
</comment>
<evidence type="ECO:0000256" key="4">
    <source>
        <dbReference type="ARBA" id="ARBA00022840"/>
    </source>
</evidence>
<dbReference type="GO" id="GO:0005524">
    <property type="term" value="F:ATP binding"/>
    <property type="evidence" value="ECO:0007669"/>
    <property type="project" value="UniProtKB-KW"/>
</dbReference>
<reference evidence="15" key="1">
    <citation type="submission" date="2016-10" db="EMBL/GenBank/DDBJ databases">
        <authorList>
            <person name="Varghese N."/>
            <person name="Submissions S."/>
        </authorList>
    </citation>
    <scope>NUCLEOTIDE SEQUENCE [LARGE SCALE GENOMIC DNA]</scope>
    <source>
        <strain evidence="15">CGMCC 1.3704</strain>
    </source>
</reference>
<dbReference type="RefSeq" id="WP_244151638.1">
    <property type="nucleotide sequence ID" value="NZ_FOSB01000012.1"/>
</dbReference>
<dbReference type="HAMAP" id="MF_01966">
    <property type="entry name" value="NADHX_epimerase"/>
    <property type="match status" value="1"/>
</dbReference>
<evidence type="ECO:0000256" key="3">
    <source>
        <dbReference type="ARBA" id="ARBA00022741"/>
    </source>
</evidence>
<keyword evidence="5 11" id="KW-0521">NADP</keyword>
<keyword evidence="6 11" id="KW-0520">NAD</keyword>
<comment type="cofactor">
    <cofactor evidence="11">
        <name>K(+)</name>
        <dbReference type="ChEBI" id="CHEBI:29103"/>
    </cofactor>
    <text evidence="11">Binds 1 potassium ion per subunit.</text>
</comment>
<evidence type="ECO:0000256" key="8">
    <source>
        <dbReference type="ARBA" id="ARBA00025153"/>
    </source>
</evidence>
<dbReference type="InterPro" id="IPR004443">
    <property type="entry name" value="YjeF_N_dom"/>
</dbReference>